<dbReference type="PANTHER" id="PTHR28008">
    <property type="entry name" value="DOMAIN PROTEIN, PUTATIVE (AFU_ORTHOLOGUE AFUA_3G10980)-RELATED"/>
    <property type="match status" value="1"/>
</dbReference>
<keyword evidence="1" id="KW-0812">Transmembrane</keyword>
<dbReference type="PANTHER" id="PTHR28008:SF1">
    <property type="entry name" value="DOMAIN PROTEIN, PUTATIVE (AFU_ORTHOLOGUE AFUA_3G10980)-RELATED"/>
    <property type="match status" value="1"/>
</dbReference>
<protein>
    <recommendedName>
        <fullName evidence="2">VanZ-like domain-containing protein</fullName>
    </recommendedName>
</protein>
<proteinExistence type="predicted"/>
<feature type="transmembrane region" description="Helical" evidence="1">
    <location>
        <begin position="134"/>
        <end position="152"/>
    </location>
</feature>
<evidence type="ECO:0000313" key="3">
    <source>
        <dbReference type="EMBL" id="KGE88467.1"/>
    </source>
</evidence>
<sequence length="153" mass="17028">MQRPIKSWSAKKNNIFSFFTHQKLKALHLPDIDNNKMMLLPALIWAGALIFFSTGGQVSPPKLTSLLEPDKLAHAVAYFILASLLAFGFARSGMRGLQKHPILWAIGISSLFGFSLEVVQYLFFPGRLFELYDILANIIGSVACVLLSSFLIK</sequence>
<feature type="transmembrane region" description="Helical" evidence="1">
    <location>
        <begin position="72"/>
        <end position="90"/>
    </location>
</feature>
<dbReference type="EMBL" id="JPOS01000018">
    <property type="protein sequence ID" value="KGE88467.1"/>
    <property type="molecule type" value="Genomic_DNA"/>
</dbReference>
<gene>
    <name evidence="3" type="ORF">IX84_07170</name>
</gene>
<dbReference type="AlphaFoldDB" id="A0A098SBQ2"/>
<dbReference type="InterPro" id="IPR006976">
    <property type="entry name" value="VanZ-like"/>
</dbReference>
<evidence type="ECO:0000256" key="1">
    <source>
        <dbReference type="SAM" id="Phobius"/>
    </source>
</evidence>
<feature type="domain" description="VanZ-like" evidence="2">
    <location>
        <begin position="71"/>
        <end position="150"/>
    </location>
</feature>
<keyword evidence="1" id="KW-1133">Transmembrane helix</keyword>
<keyword evidence="1" id="KW-0472">Membrane</keyword>
<name>A0A098SBQ2_9BACT</name>
<dbReference type="Proteomes" id="UP000029736">
    <property type="component" value="Unassembled WGS sequence"/>
</dbReference>
<dbReference type="Pfam" id="PF04892">
    <property type="entry name" value="VanZ"/>
    <property type="match status" value="1"/>
</dbReference>
<reference evidence="3 4" key="1">
    <citation type="journal article" date="2014" name="Int. J. Syst. Evol. Microbiol.">
        <title>Phaeodactylibacter xiamenensis gen. nov., sp. nov., a member of the family Saprospiraceae isolated from the marine alga Phaeodactylum tricornutum.</title>
        <authorList>
            <person name="Chen Z.Jr."/>
            <person name="Lei X."/>
            <person name="Lai Q."/>
            <person name="Li Y."/>
            <person name="Zhang B."/>
            <person name="Zhang J."/>
            <person name="Zhang H."/>
            <person name="Yang L."/>
            <person name="Zheng W."/>
            <person name="Tian Y."/>
            <person name="Yu Z."/>
            <person name="Xu H.Jr."/>
            <person name="Zheng T."/>
        </authorList>
    </citation>
    <scope>NUCLEOTIDE SEQUENCE [LARGE SCALE GENOMIC DNA]</scope>
    <source>
        <strain evidence="3 4">KD52</strain>
    </source>
</reference>
<dbReference type="NCBIfam" id="NF037970">
    <property type="entry name" value="vanZ_1"/>
    <property type="match status" value="1"/>
</dbReference>
<comment type="caution">
    <text evidence="3">The sequence shown here is derived from an EMBL/GenBank/DDBJ whole genome shotgun (WGS) entry which is preliminary data.</text>
</comment>
<dbReference type="STRING" id="1524460.IX84_07170"/>
<feature type="transmembrane region" description="Helical" evidence="1">
    <location>
        <begin position="102"/>
        <end position="122"/>
    </location>
</feature>
<organism evidence="3 4">
    <name type="scientific">Phaeodactylibacter xiamenensis</name>
    <dbReference type="NCBI Taxonomy" id="1524460"/>
    <lineage>
        <taxon>Bacteria</taxon>
        <taxon>Pseudomonadati</taxon>
        <taxon>Bacteroidota</taxon>
        <taxon>Saprospiria</taxon>
        <taxon>Saprospirales</taxon>
        <taxon>Haliscomenobacteraceae</taxon>
        <taxon>Phaeodactylibacter</taxon>
    </lineage>
</organism>
<evidence type="ECO:0000259" key="2">
    <source>
        <dbReference type="Pfam" id="PF04892"/>
    </source>
</evidence>
<evidence type="ECO:0000313" key="4">
    <source>
        <dbReference type="Proteomes" id="UP000029736"/>
    </source>
</evidence>
<accession>A0A098SBQ2</accession>
<keyword evidence="4" id="KW-1185">Reference proteome</keyword>
<dbReference type="RefSeq" id="WP_152604947.1">
    <property type="nucleotide sequence ID" value="NZ_JPOS01000018.1"/>
</dbReference>